<comment type="caution">
    <text evidence="1">The sequence shown here is derived from an EMBL/GenBank/DDBJ whole genome shotgun (WGS) entry which is preliminary data.</text>
</comment>
<evidence type="ECO:0000313" key="2">
    <source>
        <dbReference type="Proteomes" id="UP000593579"/>
    </source>
</evidence>
<dbReference type="EMBL" id="JABEZY010000001">
    <property type="protein sequence ID" value="MBA0732824.1"/>
    <property type="molecule type" value="Genomic_DNA"/>
</dbReference>
<dbReference type="OrthoDB" id="1722609at2759"/>
<name>A0A7J9BB53_GOSGO</name>
<proteinExistence type="predicted"/>
<keyword evidence="2" id="KW-1185">Reference proteome</keyword>
<sequence>MNVPTQVTIIVGGGVGINIANGGGAGVWFGEEININNNNLTRSSCSVLKLKNACIALQAQKSAIIDDPLGVLKTWNGSDYEELLPILRWTSICRTQDGKTLKRLQNSISRTRSSTDTTLGSINTTRTSIDRTHSSVQGSFGLGSLPIPWSDLPIQLEFYRYLENFYQNKSRQ</sequence>
<organism evidence="1 2">
    <name type="scientific">Gossypium gossypioides</name>
    <name type="common">Mexican cotton</name>
    <name type="synonym">Selera gossypioides</name>
    <dbReference type="NCBI Taxonomy" id="34282"/>
    <lineage>
        <taxon>Eukaryota</taxon>
        <taxon>Viridiplantae</taxon>
        <taxon>Streptophyta</taxon>
        <taxon>Embryophyta</taxon>
        <taxon>Tracheophyta</taxon>
        <taxon>Spermatophyta</taxon>
        <taxon>Magnoliopsida</taxon>
        <taxon>eudicotyledons</taxon>
        <taxon>Gunneridae</taxon>
        <taxon>Pentapetalae</taxon>
        <taxon>rosids</taxon>
        <taxon>malvids</taxon>
        <taxon>Malvales</taxon>
        <taxon>Malvaceae</taxon>
        <taxon>Malvoideae</taxon>
        <taxon>Gossypium</taxon>
    </lineage>
</organism>
<dbReference type="AlphaFoldDB" id="A0A7J9BB53"/>
<evidence type="ECO:0000313" key="1">
    <source>
        <dbReference type="EMBL" id="MBA0732824.1"/>
    </source>
</evidence>
<accession>A0A7J9BB53</accession>
<protein>
    <submittedName>
        <fullName evidence="1">Uncharacterized protein</fullName>
    </submittedName>
</protein>
<dbReference type="Proteomes" id="UP000593579">
    <property type="component" value="Unassembled WGS sequence"/>
</dbReference>
<reference evidence="1 2" key="1">
    <citation type="journal article" date="2019" name="Genome Biol. Evol.">
        <title>Insights into the evolution of the New World diploid cottons (Gossypium, subgenus Houzingenia) based on genome sequencing.</title>
        <authorList>
            <person name="Grover C.E."/>
            <person name="Arick M.A. 2nd"/>
            <person name="Thrash A."/>
            <person name="Conover J.L."/>
            <person name="Sanders W.S."/>
            <person name="Peterson D.G."/>
            <person name="Frelichowski J.E."/>
            <person name="Scheffler J.A."/>
            <person name="Scheffler B.E."/>
            <person name="Wendel J.F."/>
        </authorList>
    </citation>
    <scope>NUCLEOTIDE SEQUENCE [LARGE SCALE GENOMIC DNA]</scope>
    <source>
        <strain evidence="1">5</strain>
        <tissue evidence="1">Leaf</tissue>
    </source>
</reference>
<gene>
    <name evidence="1" type="ORF">Gogos_016887</name>
</gene>